<proteinExistence type="predicted"/>
<evidence type="ECO:0000259" key="1">
    <source>
        <dbReference type="Pfam" id="PF11716"/>
    </source>
</evidence>
<dbReference type="RefSeq" id="WP_135266393.1">
    <property type="nucleotide sequence ID" value="NZ_CP038436.1"/>
</dbReference>
<dbReference type="NCBIfam" id="TIGR03083">
    <property type="entry name" value="maleylpyruvate isomerase family mycothiol-dependent enzyme"/>
    <property type="match status" value="1"/>
</dbReference>
<dbReference type="Pfam" id="PF11716">
    <property type="entry name" value="MDMPI_N"/>
    <property type="match status" value="1"/>
</dbReference>
<accession>A0A4P7ICS6</accession>
<sequence length="218" mass="22986">MDIWTLVREDRLALADLLEGLTPEQWSTDSLCSAWTVKDVAAHVAPTVGGGLLQFLVVLAGAGFNPHKASERIVRDSGHVPMAAIVADLRDHADQQKAPPGLGTASQLADVLVHTLDVAVPLGLPVDRPAEHWQQALTWLVGPQARRGFVGPDLPEVTLVAQDVEWTHGQGPRVQGSAAALALALCGRSALLDDLSGPGAEALAQWVRGPQGGEQPLE</sequence>
<dbReference type="InterPro" id="IPR024344">
    <property type="entry name" value="MDMPI_metal-binding"/>
</dbReference>
<dbReference type="Gene3D" id="1.20.120.450">
    <property type="entry name" value="dinb family like domain"/>
    <property type="match status" value="1"/>
</dbReference>
<protein>
    <submittedName>
        <fullName evidence="2">Maleylpyruvate isomerase family mycothiol-dependent enzyme</fullName>
    </submittedName>
</protein>
<keyword evidence="2" id="KW-0413">Isomerase</keyword>
<organism evidence="2 3">
    <name type="scientific">Nocardioides seonyuensis</name>
    <dbReference type="NCBI Taxonomy" id="2518371"/>
    <lineage>
        <taxon>Bacteria</taxon>
        <taxon>Bacillati</taxon>
        <taxon>Actinomycetota</taxon>
        <taxon>Actinomycetes</taxon>
        <taxon>Propionibacteriales</taxon>
        <taxon>Nocardioidaceae</taxon>
        <taxon>Nocardioides</taxon>
    </lineage>
</organism>
<keyword evidence="2" id="KW-0670">Pyruvate</keyword>
<gene>
    <name evidence="2" type="ORF">EXE58_02345</name>
</gene>
<feature type="domain" description="Mycothiol-dependent maleylpyruvate isomerase metal-binding" evidence="1">
    <location>
        <begin position="12"/>
        <end position="94"/>
    </location>
</feature>
<reference evidence="2 3" key="1">
    <citation type="submission" date="2019-03" db="EMBL/GenBank/DDBJ databases">
        <title>Three New Species of Nocardioides, Nocardioides euryhalodurans sp. nov., Nocardioides seonyuensis sp. nov. and Nocardioides eburneoflavus sp. nov. Iolated from Soil.</title>
        <authorList>
            <person name="Roh S.G."/>
            <person name="Lee C."/>
            <person name="Kim M.-K."/>
            <person name="Kim S.B."/>
        </authorList>
    </citation>
    <scope>NUCLEOTIDE SEQUENCE [LARGE SCALE GENOMIC DNA]</scope>
    <source>
        <strain evidence="2 3">MMS17-SY207-3</strain>
    </source>
</reference>
<dbReference type="OrthoDB" id="5178565at2"/>
<evidence type="ECO:0000313" key="3">
    <source>
        <dbReference type="Proteomes" id="UP000294853"/>
    </source>
</evidence>
<name>A0A4P7ICS6_9ACTN</name>
<dbReference type="KEGG" id="nsn:EXE58_02345"/>
<dbReference type="InterPro" id="IPR034660">
    <property type="entry name" value="DinB/YfiT-like"/>
</dbReference>
<dbReference type="InterPro" id="IPR017517">
    <property type="entry name" value="Maleyloyr_isom"/>
</dbReference>
<dbReference type="EMBL" id="CP038436">
    <property type="protein sequence ID" value="QBX54420.1"/>
    <property type="molecule type" value="Genomic_DNA"/>
</dbReference>
<dbReference type="GO" id="GO:0046872">
    <property type="term" value="F:metal ion binding"/>
    <property type="evidence" value="ECO:0007669"/>
    <property type="project" value="InterPro"/>
</dbReference>
<evidence type="ECO:0000313" key="2">
    <source>
        <dbReference type="EMBL" id="QBX54420.1"/>
    </source>
</evidence>
<dbReference type="AlphaFoldDB" id="A0A4P7ICS6"/>
<keyword evidence="3" id="KW-1185">Reference proteome</keyword>
<dbReference type="Proteomes" id="UP000294853">
    <property type="component" value="Chromosome"/>
</dbReference>
<dbReference type="SUPFAM" id="SSF109854">
    <property type="entry name" value="DinB/YfiT-like putative metalloenzymes"/>
    <property type="match status" value="1"/>
</dbReference>
<dbReference type="GO" id="GO:0016853">
    <property type="term" value="F:isomerase activity"/>
    <property type="evidence" value="ECO:0007669"/>
    <property type="project" value="UniProtKB-KW"/>
</dbReference>